<name>I9P5H2_9ALTE</name>
<dbReference type="Pfam" id="PF05130">
    <property type="entry name" value="FlgN"/>
    <property type="match status" value="1"/>
</dbReference>
<dbReference type="RefSeq" id="WP_008983017.1">
    <property type="nucleotide sequence ID" value="NZ_AKKU01000001.1"/>
</dbReference>
<reference evidence="4 5" key="1">
    <citation type="journal article" date="2012" name="J. Bacteriol.">
        <title>Genome Sequence of Pectin-Degrading Alishewanella agri, Isolated from Landfill Soil.</title>
        <authorList>
            <person name="Kim J."/>
            <person name="Jung J."/>
            <person name="Sung J.S."/>
            <person name="Chun J."/>
            <person name="Park W."/>
        </authorList>
    </citation>
    <scope>NUCLEOTIDE SEQUENCE [LARGE SCALE GENOMIC DNA]</scope>
    <source>
        <strain evidence="4 5">BL06</strain>
    </source>
</reference>
<dbReference type="Proteomes" id="UP000035062">
    <property type="component" value="Unassembled WGS sequence"/>
</dbReference>
<gene>
    <name evidence="4" type="ORF">AGRI_00160</name>
</gene>
<dbReference type="Gene3D" id="1.20.58.300">
    <property type="entry name" value="FlgN-like"/>
    <property type="match status" value="1"/>
</dbReference>
<proteinExistence type="inferred from homology"/>
<dbReference type="EMBL" id="AKKU01000001">
    <property type="protein sequence ID" value="EIW90237.1"/>
    <property type="molecule type" value="Genomic_DNA"/>
</dbReference>
<comment type="function">
    <text evidence="1">Required for the efficient initiation of filament assembly.</text>
</comment>
<keyword evidence="4" id="KW-0969">Cilium</keyword>
<evidence type="ECO:0000313" key="5">
    <source>
        <dbReference type="Proteomes" id="UP000035062"/>
    </source>
</evidence>
<dbReference type="eggNOG" id="ENOG50313T3">
    <property type="taxonomic scope" value="Bacteria"/>
</dbReference>
<organism evidence="4 5">
    <name type="scientific">Alishewanella agri BL06</name>
    <dbReference type="NCBI Taxonomy" id="1195246"/>
    <lineage>
        <taxon>Bacteria</taxon>
        <taxon>Pseudomonadati</taxon>
        <taxon>Pseudomonadota</taxon>
        <taxon>Gammaproteobacteria</taxon>
        <taxon>Alteromonadales</taxon>
        <taxon>Alteromonadaceae</taxon>
        <taxon>Alishewanella</taxon>
    </lineage>
</organism>
<comment type="similarity">
    <text evidence="2">Belongs to the FlgN family.</text>
</comment>
<accession>I9P5H2</accession>
<evidence type="ECO:0000256" key="1">
    <source>
        <dbReference type="ARBA" id="ARBA00002397"/>
    </source>
</evidence>
<keyword evidence="3" id="KW-1005">Bacterial flagellum biogenesis</keyword>
<keyword evidence="5" id="KW-1185">Reference proteome</keyword>
<evidence type="ECO:0000256" key="2">
    <source>
        <dbReference type="ARBA" id="ARBA00007703"/>
    </source>
</evidence>
<keyword evidence="4" id="KW-0966">Cell projection</keyword>
<dbReference type="SUPFAM" id="SSF140566">
    <property type="entry name" value="FlgN-like"/>
    <property type="match status" value="1"/>
</dbReference>
<evidence type="ECO:0000313" key="4">
    <source>
        <dbReference type="EMBL" id="EIW90237.1"/>
    </source>
</evidence>
<comment type="caution">
    <text evidence="4">The sequence shown here is derived from an EMBL/GenBank/DDBJ whole genome shotgun (WGS) entry which is preliminary data.</text>
</comment>
<dbReference type="PATRIC" id="fig|1195246.3.peg.32"/>
<evidence type="ECO:0000256" key="3">
    <source>
        <dbReference type="ARBA" id="ARBA00022795"/>
    </source>
</evidence>
<dbReference type="InterPro" id="IPR036679">
    <property type="entry name" value="FlgN-like_sf"/>
</dbReference>
<protein>
    <submittedName>
        <fullName evidence="4">Putative flagellar protein FlgN</fullName>
    </submittedName>
</protein>
<dbReference type="STRING" id="1195246.AGRI_00160"/>
<dbReference type="GO" id="GO:0044780">
    <property type="term" value="P:bacterial-type flagellum assembly"/>
    <property type="evidence" value="ECO:0007669"/>
    <property type="project" value="InterPro"/>
</dbReference>
<dbReference type="InterPro" id="IPR007809">
    <property type="entry name" value="FlgN-like"/>
</dbReference>
<sequence>MSQQPDTIITLLNQQQAQLDALLLLLSHELTALTQRDAAQLDLLVEQKSDLLQKIATLDQTLAQFPELASFRSQDWFIEQVTQMDKTLAACKQQTQVNQQVVEQSQLTLQRLKNELLGAQGKSGLTYTSKGQPAVDNKGPGIKA</sequence>
<keyword evidence="4" id="KW-0282">Flagellum</keyword>
<dbReference type="AlphaFoldDB" id="I9P5H2"/>